<dbReference type="EMBL" id="JAPWGM010000004">
    <property type="protein sequence ID" value="MCZ4244975.1"/>
    <property type="molecule type" value="Genomic_DNA"/>
</dbReference>
<evidence type="ECO:0000313" key="2">
    <source>
        <dbReference type="Proteomes" id="UP001144347"/>
    </source>
</evidence>
<reference evidence="1" key="1">
    <citation type="submission" date="2022-12" db="EMBL/GenBank/DDBJ databases">
        <title>Genome sequence of HCMS5-2.</title>
        <authorList>
            <person name="Woo H."/>
        </authorList>
    </citation>
    <scope>NUCLEOTIDE SEQUENCE</scope>
    <source>
        <strain evidence="1">HCMS5-2</strain>
    </source>
</reference>
<dbReference type="InterPro" id="IPR046552">
    <property type="entry name" value="DUF6706"/>
</dbReference>
<protein>
    <submittedName>
        <fullName evidence="1">Uncharacterized protein</fullName>
    </submittedName>
</protein>
<dbReference type="RefSeq" id="WP_269428028.1">
    <property type="nucleotide sequence ID" value="NZ_JAPWGM010000004.1"/>
</dbReference>
<keyword evidence="2" id="KW-1185">Reference proteome</keyword>
<organism evidence="1 2">
    <name type="scientific">Pedobacter punctiformis</name>
    <dbReference type="NCBI Taxonomy" id="3004097"/>
    <lineage>
        <taxon>Bacteria</taxon>
        <taxon>Pseudomonadati</taxon>
        <taxon>Bacteroidota</taxon>
        <taxon>Sphingobacteriia</taxon>
        <taxon>Sphingobacteriales</taxon>
        <taxon>Sphingobacteriaceae</taxon>
        <taxon>Pedobacter</taxon>
    </lineage>
</organism>
<name>A0ABT4LAP2_9SPHI</name>
<sequence length="105" mass="11685">MTIKEALTSTVNFPLPDNRINKALIDAELVGTSDYDKSNERSVDLCMSGLLLTLITSADTTEDDVSIKLPSRDVLLSVYSALRKKWGEVDELAPVKPTVTQRLFW</sequence>
<accession>A0ABT4LAP2</accession>
<dbReference type="Pfam" id="PF20449">
    <property type="entry name" value="DUF6706"/>
    <property type="match status" value="1"/>
</dbReference>
<comment type="caution">
    <text evidence="1">The sequence shown here is derived from an EMBL/GenBank/DDBJ whole genome shotgun (WGS) entry which is preliminary data.</text>
</comment>
<dbReference type="Proteomes" id="UP001144347">
    <property type="component" value="Unassembled WGS sequence"/>
</dbReference>
<evidence type="ECO:0000313" key="1">
    <source>
        <dbReference type="EMBL" id="MCZ4244975.1"/>
    </source>
</evidence>
<gene>
    <name evidence="1" type="ORF">O0955_13260</name>
</gene>
<proteinExistence type="predicted"/>